<reference evidence="1" key="2">
    <citation type="submission" date="2023-05" db="EMBL/GenBank/DDBJ databases">
        <authorList>
            <person name="Schelkunov M.I."/>
        </authorList>
    </citation>
    <scope>NUCLEOTIDE SEQUENCE</scope>
    <source>
        <strain evidence="1">Hsosn_3</strain>
        <tissue evidence="1">Leaf</tissue>
    </source>
</reference>
<dbReference type="Pfam" id="PF12014">
    <property type="entry name" value="Cyclin_D1_bind"/>
    <property type="match status" value="1"/>
</dbReference>
<dbReference type="EMBL" id="JAUIZM010000005">
    <property type="protein sequence ID" value="KAK1386186.1"/>
    <property type="molecule type" value="Genomic_DNA"/>
</dbReference>
<reference evidence="1" key="1">
    <citation type="submission" date="2023-02" db="EMBL/GenBank/DDBJ databases">
        <title>Genome of toxic invasive species Heracleum sosnowskyi carries increased number of genes despite the absence of recent whole-genome duplications.</title>
        <authorList>
            <person name="Schelkunov M."/>
            <person name="Shtratnikova V."/>
            <person name="Makarenko M."/>
            <person name="Klepikova A."/>
            <person name="Omelchenko D."/>
            <person name="Novikova G."/>
            <person name="Obukhova E."/>
            <person name="Bogdanov V."/>
            <person name="Penin A."/>
            <person name="Logacheva M."/>
        </authorList>
    </citation>
    <scope>NUCLEOTIDE SEQUENCE</scope>
    <source>
        <strain evidence="1">Hsosn_3</strain>
        <tissue evidence="1">Leaf</tissue>
    </source>
</reference>
<dbReference type="InterPro" id="IPR044680">
    <property type="entry name" value="EX1/2"/>
</dbReference>
<accession>A0AAD8IJR9</accession>
<organism evidence="1 2">
    <name type="scientific">Heracleum sosnowskyi</name>
    <dbReference type="NCBI Taxonomy" id="360622"/>
    <lineage>
        <taxon>Eukaryota</taxon>
        <taxon>Viridiplantae</taxon>
        <taxon>Streptophyta</taxon>
        <taxon>Embryophyta</taxon>
        <taxon>Tracheophyta</taxon>
        <taxon>Spermatophyta</taxon>
        <taxon>Magnoliopsida</taxon>
        <taxon>eudicotyledons</taxon>
        <taxon>Gunneridae</taxon>
        <taxon>Pentapetalae</taxon>
        <taxon>asterids</taxon>
        <taxon>campanulids</taxon>
        <taxon>Apiales</taxon>
        <taxon>Apiaceae</taxon>
        <taxon>Apioideae</taxon>
        <taxon>apioid superclade</taxon>
        <taxon>Tordylieae</taxon>
        <taxon>Tordyliinae</taxon>
        <taxon>Heracleum</taxon>
    </lineage>
</organism>
<dbReference type="PANTHER" id="PTHR33917">
    <property type="entry name" value="PROTEIN EXECUTER 1, CHLOROPLASTIC"/>
    <property type="match status" value="1"/>
</dbReference>
<name>A0AAD8IJR9_9APIA</name>
<protein>
    <submittedName>
        <fullName evidence="1">Protein EXECUTER 1, chloroplastic</fullName>
    </submittedName>
</protein>
<dbReference type="GO" id="GO:0010343">
    <property type="term" value="P:singlet oxygen-mediated programmed cell death"/>
    <property type="evidence" value="ECO:0007669"/>
    <property type="project" value="InterPro"/>
</dbReference>
<gene>
    <name evidence="1" type="ORF">POM88_023921</name>
</gene>
<dbReference type="PANTHER" id="PTHR33917:SF3">
    <property type="entry name" value="PROTEIN EXECUTER 1, CHLOROPLASTIC"/>
    <property type="match status" value="1"/>
</dbReference>
<sequence length="492" mass="55657">MAAYIARRKVFSLFKTTSFTSFPSKNLPNTLALHSNYSKFSSSYSQSRFCTSSHNSANAPLIGWWFGVSEDAKCPYGQIIHISAEHGRYLARSYSPWQLATAKSGTPIFEIYITTGLEGEYKEQAIYIKHKEACPLPLEFLQAEQLNICTFPLTEPGFKTDHEKWVETMMKVAAATEQDIAKERFEDFVANNGSNQRIVRDEEPEAAVDSLEEKNVIYIAFVVGDILEKNPGTLNKNILRVPLILERNGCFSFRLMLEEDKGQLVSGDYNHEVYRSTKHGFLHVVDCIGRGIPMLGDLPKVQKEENEKSIPLLLSRAQNQQPLLSQLTTFNRIDVPASPDPLIVNGLYLGSNGYFVSEVIQIRSVFGPWNEVGGMKEVSELELCEYIEAVNLTGDFDMPAGQVAFRAKVGEKYKLRPGIVLEQKYGAVARYKGKGRFPGFQNSEWVDVEVVILGLQYRCIHGLDVAVLYTASEYYFMKFFKQLYLQSFQESH</sequence>
<evidence type="ECO:0000313" key="1">
    <source>
        <dbReference type="EMBL" id="KAK1386186.1"/>
    </source>
</evidence>
<evidence type="ECO:0000313" key="2">
    <source>
        <dbReference type="Proteomes" id="UP001237642"/>
    </source>
</evidence>
<keyword evidence="2" id="KW-1185">Reference proteome</keyword>
<dbReference type="Proteomes" id="UP001237642">
    <property type="component" value="Unassembled WGS sequence"/>
</dbReference>
<dbReference type="GO" id="GO:0042651">
    <property type="term" value="C:thylakoid membrane"/>
    <property type="evidence" value="ECO:0007669"/>
    <property type="project" value="TreeGrafter"/>
</dbReference>
<dbReference type="AlphaFoldDB" id="A0AAD8IJR9"/>
<comment type="caution">
    <text evidence="1">The sequence shown here is derived from an EMBL/GenBank/DDBJ whole genome shotgun (WGS) entry which is preliminary data.</text>
</comment>
<proteinExistence type="predicted"/>